<dbReference type="InterPro" id="IPR050351">
    <property type="entry name" value="BphY/WalK/GraS-like"/>
</dbReference>
<dbReference type="SMART" id="SM00388">
    <property type="entry name" value="HisKA"/>
    <property type="match status" value="1"/>
</dbReference>
<dbReference type="PRINTS" id="PR00344">
    <property type="entry name" value="BCTRLSENSOR"/>
</dbReference>
<evidence type="ECO:0000256" key="8">
    <source>
        <dbReference type="ARBA" id="ARBA00022777"/>
    </source>
</evidence>
<keyword evidence="5" id="KW-0597">Phosphoprotein</keyword>
<dbReference type="PANTHER" id="PTHR45453:SF2">
    <property type="entry name" value="HISTIDINE KINASE"/>
    <property type="match status" value="1"/>
</dbReference>
<proteinExistence type="predicted"/>
<keyword evidence="6" id="KW-0808">Transferase</keyword>
<dbReference type="InterPro" id="IPR036890">
    <property type="entry name" value="HATPase_C_sf"/>
</dbReference>
<name>A0A0R1GFE1_9LACO</name>
<evidence type="ECO:0000313" key="15">
    <source>
        <dbReference type="Proteomes" id="UP000051461"/>
    </source>
</evidence>
<evidence type="ECO:0000256" key="12">
    <source>
        <dbReference type="SAM" id="Phobius"/>
    </source>
</evidence>
<dbReference type="PANTHER" id="PTHR45453">
    <property type="entry name" value="PHOSPHATE REGULON SENSOR PROTEIN PHOR"/>
    <property type="match status" value="1"/>
</dbReference>
<evidence type="ECO:0000256" key="7">
    <source>
        <dbReference type="ARBA" id="ARBA00022692"/>
    </source>
</evidence>
<dbReference type="InterPro" id="IPR003594">
    <property type="entry name" value="HATPase_dom"/>
</dbReference>
<evidence type="ECO:0000256" key="10">
    <source>
        <dbReference type="ARBA" id="ARBA00023012"/>
    </source>
</evidence>
<dbReference type="InterPro" id="IPR005467">
    <property type="entry name" value="His_kinase_dom"/>
</dbReference>
<evidence type="ECO:0000256" key="1">
    <source>
        <dbReference type="ARBA" id="ARBA00000085"/>
    </source>
</evidence>
<dbReference type="EC" id="2.7.13.3" evidence="3"/>
<keyword evidence="9 12" id="KW-1133">Transmembrane helix</keyword>
<dbReference type="CDD" id="cd00082">
    <property type="entry name" value="HisKA"/>
    <property type="match status" value="1"/>
</dbReference>
<dbReference type="Pfam" id="PF00512">
    <property type="entry name" value="HisKA"/>
    <property type="match status" value="1"/>
</dbReference>
<feature type="transmembrane region" description="Helical" evidence="12">
    <location>
        <begin position="12"/>
        <end position="30"/>
    </location>
</feature>
<dbReference type="SUPFAM" id="SSF55874">
    <property type="entry name" value="ATPase domain of HSP90 chaperone/DNA topoisomerase II/histidine kinase"/>
    <property type="match status" value="1"/>
</dbReference>
<keyword evidence="10" id="KW-0902">Two-component regulatory system</keyword>
<dbReference type="GO" id="GO:0016036">
    <property type="term" value="P:cellular response to phosphate starvation"/>
    <property type="evidence" value="ECO:0007669"/>
    <property type="project" value="TreeGrafter"/>
</dbReference>
<keyword evidence="8 14" id="KW-0418">Kinase</keyword>
<dbReference type="AlphaFoldDB" id="A0A0R1GFE1"/>
<dbReference type="Gene3D" id="1.10.287.130">
    <property type="match status" value="1"/>
</dbReference>
<evidence type="ECO:0000256" key="11">
    <source>
        <dbReference type="ARBA" id="ARBA00023136"/>
    </source>
</evidence>
<dbReference type="Proteomes" id="UP000051461">
    <property type="component" value="Unassembled WGS sequence"/>
</dbReference>
<feature type="domain" description="Histidine kinase" evidence="13">
    <location>
        <begin position="123"/>
        <end position="333"/>
    </location>
</feature>
<protein>
    <recommendedName>
        <fullName evidence="3">histidine kinase</fullName>
        <ecNumber evidence="3">2.7.13.3</ecNumber>
    </recommendedName>
</protein>
<evidence type="ECO:0000256" key="9">
    <source>
        <dbReference type="ARBA" id="ARBA00022989"/>
    </source>
</evidence>
<gene>
    <name evidence="14" type="ORF">FC07_GL001887</name>
</gene>
<dbReference type="GO" id="GO:0000155">
    <property type="term" value="F:phosphorelay sensor kinase activity"/>
    <property type="evidence" value="ECO:0007669"/>
    <property type="project" value="InterPro"/>
</dbReference>
<dbReference type="InterPro" id="IPR036097">
    <property type="entry name" value="HisK_dim/P_sf"/>
</dbReference>
<comment type="caution">
    <text evidence="14">The sequence shown here is derived from an EMBL/GenBank/DDBJ whole genome shotgun (WGS) entry which is preliminary data.</text>
</comment>
<dbReference type="InterPro" id="IPR004358">
    <property type="entry name" value="Sig_transdc_His_kin-like_C"/>
</dbReference>
<accession>A0A0R1GFE1</accession>
<dbReference type="EMBL" id="AZDA01000137">
    <property type="protein sequence ID" value="KRK32752.1"/>
    <property type="molecule type" value="Genomic_DNA"/>
</dbReference>
<dbReference type="OrthoDB" id="9780487at2"/>
<evidence type="ECO:0000256" key="4">
    <source>
        <dbReference type="ARBA" id="ARBA00022475"/>
    </source>
</evidence>
<dbReference type="PATRIC" id="fig|1423726.3.peg.1957"/>
<dbReference type="SUPFAM" id="SSF47384">
    <property type="entry name" value="Homodimeric domain of signal transducing histidine kinase"/>
    <property type="match status" value="1"/>
</dbReference>
<keyword evidence="15" id="KW-1185">Reference proteome</keyword>
<dbReference type="GO" id="GO:0005886">
    <property type="term" value="C:plasma membrane"/>
    <property type="evidence" value="ECO:0007669"/>
    <property type="project" value="UniProtKB-SubCell"/>
</dbReference>
<keyword evidence="4" id="KW-1003">Cell membrane</keyword>
<dbReference type="RefSeq" id="WP_057905735.1">
    <property type="nucleotide sequence ID" value="NZ_AZDA01000137.1"/>
</dbReference>
<sequence length="338" mass="39158">MSFRHYLKDQLGWILIFGLSLGLIHFFIWLQPQKIIHQTQLLYLDLLLILLNGSYLLYHYQQQRRWYQALTQYDHDFDWHLNLAQSYDQQLLQAYLNQRQQKAKQALNQLMIQNDDQREFIASWVHDIKVPLAAIQLLIDDQREKLSDTKAFQLSDELQQISHYVDEVLYYSRLDSFSKDYLLQTYDLTQITKQVIKTNATYFLKKQIQIQLNGPALNVLTDEKWLFFILNQILSNSLKYTPAHGTITITFAQQSQAITLTVADTGCGIPPHELPRIFDKGFTGTNGRQINQNATGLGLYLAQQLSQKLGHQLTATATPGQGTQLTLTLPTLSYYNSL</sequence>
<dbReference type="STRING" id="1423726.FC07_GL001887"/>
<dbReference type="SMART" id="SM00387">
    <property type="entry name" value="HATPase_c"/>
    <property type="match status" value="1"/>
</dbReference>
<evidence type="ECO:0000259" key="13">
    <source>
        <dbReference type="PROSITE" id="PS50109"/>
    </source>
</evidence>
<dbReference type="GO" id="GO:0004721">
    <property type="term" value="F:phosphoprotein phosphatase activity"/>
    <property type="evidence" value="ECO:0007669"/>
    <property type="project" value="TreeGrafter"/>
</dbReference>
<keyword evidence="11 12" id="KW-0472">Membrane</keyword>
<organism evidence="14 15">
    <name type="scientific">Loigolactobacillus bifermentans DSM 20003</name>
    <dbReference type="NCBI Taxonomy" id="1423726"/>
    <lineage>
        <taxon>Bacteria</taxon>
        <taxon>Bacillati</taxon>
        <taxon>Bacillota</taxon>
        <taxon>Bacilli</taxon>
        <taxon>Lactobacillales</taxon>
        <taxon>Lactobacillaceae</taxon>
        <taxon>Loigolactobacillus</taxon>
    </lineage>
</organism>
<evidence type="ECO:0000313" key="14">
    <source>
        <dbReference type="EMBL" id="KRK32752.1"/>
    </source>
</evidence>
<evidence type="ECO:0000256" key="6">
    <source>
        <dbReference type="ARBA" id="ARBA00022679"/>
    </source>
</evidence>
<evidence type="ECO:0000256" key="5">
    <source>
        <dbReference type="ARBA" id="ARBA00022553"/>
    </source>
</evidence>
<dbReference type="InterPro" id="IPR003661">
    <property type="entry name" value="HisK_dim/P_dom"/>
</dbReference>
<feature type="transmembrane region" description="Helical" evidence="12">
    <location>
        <begin position="42"/>
        <end position="60"/>
    </location>
</feature>
<evidence type="ECO:0000256" key="3">
    <source>
        <dbReference type="ARBA" id="ARBA00012438"/>
    </source>
</evidence>
<comment type="catalytic activity">
    <reaction evidence="1">
        <text>ATP + protein L-histidine = ADP + protein N-phospho-L-histidine.</text>
        <dbReference type="EC" id="2.7.13.3"/>
    </reaction>
</comment>
<dbReference type="Gene3D" id="3.30.565.10">
    <property type="entry name" value="Histidine kinase-like ATPase, C-terminal domain"/>
    <property type="match status" value="1"/>
</dbReference>
<keyword evidence="7 12" id="KW-0812">Transmembrane</keyword>
<dbReference type="Pfam" id="PF02518">
    <property type="entry name" value="HATPase_c"/>
    <property type="match status" value="1"/>
</dbReference>
<dbReference type="PROSITE" id="PS50109">
    <property type="entry name" value="HIS_KIN"/>
    <property type="match status" value="1"/>
</dbReference>
<comment type="subcellular location">
    <subcellularLocation>
        <location evidence="2">Cell membrane</location>
        <topology evidence="2">Multi-pass membrane protein</topology>
    </subcellularLocation>
</comment>
<evidence type="ECO:0000256" key="2">
    <source>
        <dbReference type="ARBA" id="ARBA00004651"/>
    </source>
</evidence>
<reference evidence="14 15" key="1">
    <citation type="journal article" date="2015" name="Genome Announc.">
        <title>Expanding the biotechnology potential of lactobacilli through comparative genomics of 213 strains and associated genera.</title>
        <authorList>
            <person name="Sun Z."/>
            <person name="Harris H.M."/>
            <person name="McCann A."/>
            <person name="Guo C."/>
            <person name="Argimon S."/>
            <person name="Zhang W."/>
            <person name="Yang X."/>
            <person name="Jeffery I.B."/>
            <person name="Cooney J.C."/>
            <person name="Kagawa T.F."/>
            <person name="Liu W."/>
            <person name="Song Y."/>
            <person name="Salvetti E."/>
            <person name="Wrobel A."/>
            <person name="Rasinkangas P."/>
            <person name="Parkhill J."/>
            <person name="Rea M.C."/>
            <person name="O'Sullivan O."/>
            <person name="Ritari J."/>
            <person name="Douillard F.P."/>
            <person name="Paul Ross R."/>
            <person name="Yang R."/>
            <person name="Briner A.E."/>
            <person name="Felis G.E."/>
            <person name="de Vos W.M."/>
            <person name="Barrangou R."/>
            <person name="Klaenhammer T.R."/>
            <person name="Caufield P.W."/>
            <person name="Cui Y."/>
            <person name="Zhang H."/>
            <person name="O'Toole P.W."/>
        </authorList>
    </citation>
    <scope>NUCLEOTIDE SEQUENCE [LARGE SCALE GENOMIC DNA]</scope>
    <source>
        <strain evidence="14 15">DSM 20003</strain>
    </source>
</reference>